<accession>X1QFU7</accession>
<dbReference type="AlphaFoldDB" id="X1QFU7"/>
<organism evidence="1">
    <name type="scientific">marine sediment metagenome</name>
    <dbReference type="NCBI Taxonomy" id="412755"/>
    <lineage>
        <taxon>unclassified sequences</taxon>
        <taxon>metagenomes</taxon>
        <taxon>ecological metagenomes</taxon>
    </lineage>
</organism>
<feature type="non-terminal residue" evidence="1">
    <location>
        <position position="1"/>
    </location>
</feature>
<dbReference type="EMBL" id="BARV01030506">
    <property type="protein sequence ID" value="GAI42144.1"/>
    <property type="molecule type" value="Genomic_DNA"/>
</dbReference>
<reference evidence="1" key="1">
    <citation type="journal article" date="2014" name="Front. Microbiol.">
        <title>High frequency of phylogenetically diverse reductive dehalogenase-homologous genes in deep subseafloor sedimentary metagenomes.</title>
        <authorList>
            <person name="Kawai M."/>
            <person name="Futagami T."/>
            <person name="Toyoda A."/>
            <person name="Takaki Y."/>
            <person name="Nishi S."/>
            <person name="Hori S."/>
            <person name="Arai W."/>
            <person name="Tsubouchi T."/>
            <person name="Morono Y."/>
            <person name="Uchiyama I."/>
            <person name="Ito T."/>
            <person name="Fujiyama A."/>
            <person name="Inagaki F."/>
            <person name="Takami H."/>
        </authorList>
    </citation>
    <scope>NUCLEOTIDE SEQUENCE</scope>
    <source>
        <strain evidence="1">Expedition CK06-06</strain>
    </source>
</reference>
<gene>
    <name evidence="1" type="ORF">S06H3_48449</name>
</gene>
<protein>
    <submittedName>
        <fullName evidence="1">Uncharacterized protein</fullName>
    </submittedName>
</protein>
<name>X1QFU7_9ZZZZ</name>
<evidence type="ECO:0000313" key="1">
    <source>
        <dbReference type="EMBL" id="GAI42144.1"/>
    </source>
</evidence>
<sequence>LDLVGELTPLEFLATKSLSLTLNADAIANNYKIYLGMWAVSPSVAQKLLWGLPLTAEDEALAAKRGVRDAVAKGVLPFPTSYQIERECMGFKRTYAEIVASAATGTTTPIITESPLEGEFLVLESVSADPTGPPALTLEDNAQLYVTRDDDTDYLKLPIFAMAKTYDLPCFIPALRKLEVNFYHEAGAPLTDRYVRVVIGRYKLTDILNARFGRPASAEAIEVIKAGVVP</sequence>
<proteinExistence type="predicted"/>
<comment type="caution">
    <text evidence="1">The sequence shown here is derived from an EMBL/GenBank/DDBJ whole genome shotgun (WGS) entry which is preliminary data.</text>
</comment>